<dbReference type="EMBL" id="ADVG01000008">
    <property type="protein sequence ID" value="EFH79550.1"/>
    <property type="molecule type" value="Genomic_DNA"/>
</dbReference>
<evidence type="ECO:0000313" key="2">
    <source>
        <dbReference type="EMBL" id="EFH79550.1"/>
    </source>
</evidence>
<dbReference type="Pfam" id="PF12728">
    <property type="entry name" value="HTH_17"/>
    <property type="match status" value="1"/>
</dbReference>
<proteinExistence type="predicted"/>
<dbReference type="InterPro" id="IPR041657">
    <property type="entry name" value="HTH_17"/>
</dbReference>
<gene>
    <name evidence="2" type="ORF">Krac_0060</name>
</gene>
<dbReference type="InterPro" id="IPR009061">
    <property type="entry name" value="DNA-bd_dom_put_sf"/>
</dbReference>
<reference evidence="2 3" key="1">
    <citation type="journal article" date="2011" name="Stand. Genomic Sci.">
        <title>Non-contiguous finished genome sequence and contextual data of the filamentous soil bacterium Ktedonobacter racemifer type strain (SOSP1-21).</title>
        <authorList>
            <person name="Chang Y.J."/>
            <person name="Land M."/>
            <person name="Hauser L."/>
            <person name="Chertkov O."/>
            <person name="Del Rio T.G."/>
            <person name="Nolan M."/>
            <person name="Copeland A."/>
            <person name="Tice H."/>
            <person name="Cheng J.F."/>
            <person name="Lucas S."/>
            <person name="Han C."/>
            <person name="Goodwin L."/>
            <person name="Pitluck S."/>
            <person name="Ivanova N."/>
            <person name="Ovchinikova G."/>
            <person name="Pati A."/>
            <person name="Chen A."/>
            <person name="Palaniappan K."/>
            <person name="Mavromatis K."/>
            <person name="Liolios K."/>
            <person name="Brettin T."/>
            <person name="Fiebig A."/>
            <person name="Rohde M."/>
            <person name="Abt B."/>
            <person name="Goker M."/>
            <person name="Detter J.C."/>
            <person name="Woyke T."/>
            <person name="Bristow J."/>
            <person name="Eisen J.A."/>
            <person name="Markowitz V."/>
            <person name="Hugenholtz P."/>
            <person name="Kyrpides N.C."/>
            <person name="Klenk H.P."/>
            <person name="Lapidus A."/>
        </authorList>
    </citation>
    <scope>NUCLEOTIDE SEQUENCE [LARGE SCALE GENOMIC DNA]</scope>
    <source>
        <strain evidence="3">DSM 44963</strain>
    </source>
</reference>
<dbReference type="GO" id="GO:0003677">
    <property type="term" value="F:DNA binding"/>
    <property type="evidence" value="ECO:0007669"/>
    <property type="project" value="InterPro"/>
</dbReference>
<dbReference type="NCBIfam" id="TIGR01764">
    <property type="entry name" value="excise"/>
    <property type="match status" value="1"/>
</dbReference>
<dbReference type="Gene3D" id="1.10.1660.10">
    <property type="match status" value="1"/>
</dbReference>
<evidence type="ECO:0000313" key="3">
    <source>
        <dbReference type="Proteomes" id="UP000004508"/>
    </source>
</evidence>
<organism evidence="2 3">
    <name type="scientific">Ktedonobacter racemifer DSM 44963</name>
    <dbReference type="NCBI Taxonomy" id="485913"/>
    <lineage>
        <taxon>Bacteria</taxon>
        <taxon>Bacillati</taxon>
        <taxon>Chloroflexota</taxon>
        <taxon>Ktedonobacteria</taxon>
        <taxon>Ktedonobacterales</taxon>
        <taxon>Ktedonobacteraceae</taxon>
        <taxon>Ktedonobacter</taxon>
    </lineage>
</organism>
<comment type="caution">
    <text evidence="2">The sequence shown here is derived from an EMBL/GenBank/DDBJ whole genome shotgun (WGS) entry which is preliminary data.</text>
</comment>
<dbReference type="RefSeq" id="WP_007923724.1">
    <property type="nucleotide sequence ID" value="NZ_ADVG01000008.1"/>
</dbReference>
<dbReference type="InParanoid" id="D6U8Z5"/>
<dbReference type="AlphaFoldDB" id="D6U8Z5"/>
<dbReference type="STRING" id="485913.Krac_0060"/>
<dbReference type="InterPro" id="IPR010093">
    <property type="entry name" value="SinI_DNA-bd"/>
</dbReference>
<dbReference type="OrthoDB" id="4870800at2"/>
<feature type="domain" description="Helix-turn-helix" evidence="1">
    <location>
        <begin position="10"/>
        <end position="57"/>
    </location>
</feature>
<keyword evidence="3" id="KW-1185">Reference proteome</keyword>
<dbReference type="Proteomes" id="UP000004508">
    <property type="component" value="Unassembled WGS sequence"/>
</dbReference>
<accession>D6U8Z5</accession>
<dbReference type="SUPFAM" id="SSF46955">
    <property type="entry name" value="Putative DNA-binding domain"/>
    <property type="match status" value="1"/>
</dbReference>
<name>D6U8Z5_KTERA</name>
<sequence length="68" mass="7850">MIVATDKAISIPDAAQRLGVSTRTIRRMIELHEIHAFKVLGQWRIRESEIERIMRGNESESQAEDTEE</sequence>
<evidence type="ECO:0000259" key="1">
    <source>
        <dbReference type="Pfam" id="PF12728"/>
    </source>
</evidence>
<protein>
    <submittedName>
        <fullName evidence="2">DNA binding domain protein, excisionase family</fullName>
    </submittedName>
</protein>